<feature type="region of interest" description="Disordered" evidence="1">
    <location>
        <begin position="278"/>
        <end position="351"/>
    </location>
</feature>
<protein>
    <submittedName>
        <fullName evidence="2">Uncharacterized protein</fullName>
    </submittedName>
</protein>
<sequence>MYLCRFITRRKALGLKMAADKFFPDDAFNLPQLNIDALQRQVAVNSAQHQRQVDTLQQQLREVYVKHTSLMHEEVSNIVSRHQAAYYAEFHRTVSDHYLKNFEQEVSNANTQTRHIPHQPYCSTCGSHEAVVSNLALDSSVMHAVTVDRRLLEDALTGSDSEIGDDVNLDALSYDSGDELLVPAGSFLDGRSCDNVSCDDLSCDDAVTSLSYEESESEDSSVSTATLQQDLTDKEDKEDNSLPDESGDSAAAANVNPEYVVTACDSDPLVSIDKYEGGATVDKGGASEDEGGATGDKGGASGDEGGATGDKGEANNNKGGATGNKGRANDDEGGATGNKGRANDDEGGSTGSKFDIVAFVSDLLDNRIPYPFFKTESHMIRSLSPSLFSKAGYYYTPNQYVPVPSTYIPTTPNYEFRESSYVPEFARSDN</sequence>
<keyword evidence="3" id="KW-1185">Reference proteome</keyword>
<feature type="compositionally biased region" description="Basic and acidic residues" evidence="1">
    <location>
        <begin position="231"/>
        <end position="240"/>
    </location>
</feature>
<dbReference type="Proteomes" id="UP000593567">
    <property type="component" value="Unassembled WGS sequence"/>
</dbReference>
<feature type="region of interest" description="Disordered" evidence="1">
    <location>
        <begin position="209"/>
        <end position="254"/>
    </location>
</feature>
<comment type="caution">
    <text evidence="2">The sequence shown here is derived from an EMBL/GenBank/DDBJ whole genome shotgun (WGS) entry which is preliminary data.</text>
</comment>
<evidence type="ECO:0000313" key="2">
    <source>
        <dbReference type="EMBL" id="KAF6023639.1"/>
    </source>
</evidence>
<dbReference type="AlphaFoldDB" id="A0A7J7JBK4"/>
<dbReference type="EMBL" id="VXIV02002682">
    <property type="protein sequence ID" value="KAF6023639.1"/>
    <property type="molecule type" value="Genomic_DNA"/>
</dbReference>
<name>A0A7J7JBK4_BUGNE</name>
<evidence type="ECO:0000313" key="3">
    <source>
        <dbReference type="Proteomes" id="UP000593567"/>
    </source>
</evidence>
<accession>A0A7J7JBK4</accession>
<feature type="compositionally biased region" description="Gly residues" evidence="1">
    <location>
        <begin position="292"/>
        <end position="309"/>
    </location>
</feature>
<evidence type="ECO:0000256" key="1">
    <source>
        <dbReference type="SAM" id="MobiDB-lite"/>
    </source>
</evidence>
<proteinExistence type="predicted"/>
<gene>
    <name evidence="2" type="ORF">EB796_018046</name>
</gene>
<reference evidence="2" key="1">
    <citation type="submission" date="2020-06" db="EMBL/GenBank/DDBJ databases">
        <title>Draft genome of Bugula neritina, a colonial animal packing powerful symbionts and potential medicines.</title>
        <authorList>
            <person name="Rayko M."/>
        </authorList>
    </citation>
    <scope>NUCLEOTIDE SEQUENCE [LARGE SCALE GENOMIC DNA]</scope>
    <source>
        <strain evidence="2">Kwan_BN1</strain>
    </source>
</reference>
<organism evidence="2 3">
    <name type="scientific">Bugula neritina</name>
    <name type="common">Brown bryozoan</name>
    <name type="synonym">Sertularia neritina</name>
    <dbReference type="NCBI Taxonomy" id="10212"/>
    <lineage>
        <taxon>Eukaryota</taxon>
        <taxon>Metazoa</taxon>
        <taxon>Spiralia</taxon>
        <taxon>Lophotrochozoa</taxon>
        <taxon>Bryozoa</taxon>
        <taxon>Gymnolaemata</taxon>
        <taxon>Cheilostomatida</taxon>
        <taxon>Flustrina</taxon>
        <taxon>Buguloidea</taxon>
        <taxon>Bugulidae</taxon>
        <taxon>Bugula</taxon>
    </lineage>
</organism>